<evidence type="ECO:0000313" key="2">
    <source>
        <dbReference type="Proteomes" id="UP000250157"/>
    </source>
</evidence>
<evidence type="ECO:0000313" key="1">
    <source>
        <dbReference type="EMBL" id="BBC78198.1"/>
    </source>
</evidence>
<name>A0A2Z5ZC41_9CAUD</name>
<organism evidence="1 2">
    <name type="scientific">Escherichia phage EcS1</name>
    <dbReference type="NCBI Taxonomy" id="2083276"/>
    <lineage>
        <taxon>Viruses</taxon>
        <taxon>Duplodnaviria</taxon>
        <taxon>Heunggongvirae</taxon>
        <taxon>Uroviricota</taxon>
        <taxon>Caudoviricetes</taxon>
        <taxon>Pantevenvirales</taxon>
        <taxon>Straboviridae</taxon>
        <taxon>Tevenvirinae</taxon>
        <taxon>Kagamiyamavirus</taxon>
        <taxon>Kagamiyamavirus ecs1</taxon>
    </lineage>
</organism>
<sequence length="56" mass="6574">MQIGVEVGTFNYSEQDLRDVIKFYNLNPIQTQLLKQGEIVKPMEHVYLERLYKDGA</sequence>
<protein>
    <submittedName>
        <fullName evidence="1">DUF1837 domain-containing protein</fullName>
    </submittedName>
</protein>
<accession>A0A2Z5ZC41</accession>
<dbReference type="GeneID" id="65108173"/>
<dbReference type="Proteomes" id="UP000250157">
    <property type="component" value="Segment"/>
</dbReference>
<reference evidence="1 2" key="1">
    <citation type="submission" date="2018-02" db="EMBL/GenBank/DDBJ databases">
        <title>Full genome sequencing of a novel polyvalent bacteriophage as one of T4-Family member.</title>
        <authorList>
            <person name="Kawasaki T."/>
            <person name="Saad A.M."/>
            <person name="Yamada T."/>
        </authorList>
    </citation>
    <scope>NUCLEOTIDE SEQUENCE [LARGE SCALE GENOMIC DNA]</scope>
    <source>
        <strain evidence="1 2">EcS1</strain>
    </source>
</reference>
<dbReference type="KEGG" id="vg:65108173"/>
<proteinExistence type="predicted"/>
<dbReference type="RefSeq" id="YP_010090845.1">
    <property type="nucleotide sequence ID" value="NC_055721.1"/>
</dbReference>
<keyword evidence="2" id="KW-1185">Reference proteome</keyword>
<dbReference type="EMBL" id="LC371242">
    <property type="protein sequence ID" value="BBC78198.1"/>
    <property type="molecule type" value="Genomic_DNA"/>
</dbReference>